<sequence>MSFFKGLLLAQKKLFSSASAERRKKEKDCYLKNGSCVLEELLALCDGNCRIPIRYFSAIEIENAIKHSKSRIDLSDVYITGSLDNRLVLVRFNRCRFNNIHRDIAVTAEMSHLKNVLRLVGCCLEFEEPVMVYEYVEGISLSYLLFRKGNHDNQTRKSLLCWGNRLRIANEVASAIVFLHTEFTTPIIYKDLNPSNVIIDENSGVAKILDFSLSISLPPGKLEVVKDIVTGRNGYLAPEYAVSGIVTQNIDVYSFGFVLLDLLTGRKMSSLNINIKDTVYHRDSDPEMIDIEEIHVMDIADSAILEEHGIEIQQQLEDCWNLVKKCTKSKREERPYMIEVAKELRRIHNCFRALTLAQNYTSRWQEKMPVFRGLTRKTFSCVSAERRKKELHCYLKNGSCVLEELLALCDGNCRIPIRYFTAIEIHNAIKHSKSKMELSDRKQIMSFFKGLLLAMKKLFSSASVERRKQEKDCYLKNGSCVLEELLALCDGNCRIPIRYYTKEISSYITYTTTDMLYFNPNSSKLLVITSKLEQRKMPFFMGLKRKIVLFSYASAARRKKEKDCYLKNGSCVLEELLALCDGNCRVPIRYFTATEIHNAIKHSKTKMDLAMVSMVTGSLDNRLVLVRFNTCTTFNIHRDVAITAQMSHLKNVLRLVGCCLEFEDAVMVYEYVEGISVFDLLFKKDNLNRKSLLSWGNRLRVAREVASAIVFLHTEFTTAIIHRNIKPHNVIIDQKSGTAKILNFALSISLPPGELELLDHDGVRGTVGFGILLFQLFTVKDVYDIMKRVDSKERIDFEEDAKSNIEEGNAMNSTIDSKNLPINFVDRYIKETRRTTFNRIHEIQQQLKDCLTLIRKCTADKGDDRPYIIHVARELGRIEKELPLTRKTLFSSADAEKRKKEHDCYLKNGSAVLEELLALCDGNCRIPIRYFSAIEIHNAIRHSKSKMDLSDVSMVTGLLDNRPVLVRFNTCEFNNIHRDIAITAQMSHLKNVLRLVGCCLEFEEAVMVYEYVEGISLFDLLFKKDNLNRKSLLSWGNRLRVAREVASAILFLHTEFTTPIIHRDIKPYKVIIDDKSGVAKIVDFSLSISLPPGELKLQRDGVCGTLGYVDPEYYYQSIITQKTDVYSFGILLFLLLTGKTAYDIIDRVNSKETTDIDEEDAVEEDNFMDSVILEETIDFKKFPTNFVDRYIKESNVMDIADPTILEEHGIEIQQQLEDYLDLVKKCTTLKGDDRPYIIHVARELCRMEKLRPAGSSFPLVHRLH</sequence>
<dbReference type="Gene3D" id="1.10.510.10">
    <property type="entry name" value="Transferase(Phosphotransferase) domain 1"/>
    <property type="match status" value="3"/>
</dbReference>
<gene>
    <name evidence="4" type="ORF">H5410_032682</name>
</gene>
<accession>A0A9J5YNL3</accession>
<dbReference type="EMBL" id="JACXVP010000006">
    <property type="protein sequence ID" value="KAG5601312.1"/>
    <property type="molecule type" value="Genomic_DNA"/>
</dbReference>
<dbReference type="InterPro" id="IPR011009">
    <property type="entry name" value="Kinase-like_dom_sf"/>
</dbReference>
<dbReference type="Proteomes" id="UP000824120">
    <property type="component" value="Chromosome 6"/>
</dbReference>
<dbReference type="Pfam" id="PF00069">
    <property type="entry name" value="Pkinase"/>
    <property type="match status" value="3"/>
</dbReference>
<evidence type="ECO:0000259" key="3">
    <source>
        <dbReference type="PROSITE" id="PS50011"/>
    </source>
</evidence>
<reference evidence="4 5" key="1">
    <citation type="submission" date="2020-09" db="EMBL/GenBank/DDBJ databases">
        <title>De no assembly of potato wild relative species, Solanum commersonii.</title>
        <authorList>
            <person name="Cho K."/>
        </authorList>
    </citation>
    <scope>NUCLEOTIDE SEQUENCE [LARGE SCALE GENOMIC DNA]</scope>
    <source>
        <strain evidence="4">LZ3.2</strain>
        <tissue evidence="4">Leaf</tissue>
    </source>
</reference>
<feature type="domain" description="Protein kinase" evidence="3">
    <location>
        <begin position="1"/>
        <end position="351"/>
    </location>
</feature>
<keyword evidence="5" id="KW-1185">Reference proteome</keyword>
<dbReference type="GO" id="GO:0004674">
    <property type="term" value="F:protein serine/threonine kinase activity"/>
    <property type="evidence" value="ECO:0007669"/>
    <property type="project" value="TreeGrafter"/>
</dbReference>
<dbReference type="PROSITE" id="PS50011">
    <property type="entry name" value="PROTEIN_KINASE_DOM"/>
    <property type="match status" value="3"/>
</dbReference>
<dbReference type="SUPFAM" id="SSF56112">
    <property type="entry name" value="Protein kinase-like (PK-like)"/>
    <property type="match status" value="3"/>
</dbReference>
<dbReference type="GO" id="GO:0007166">
    <property type="term" value="P:cell surface receptor signaling pathway"/>
    <property type="evidence" value="ECO:0007669"/>
    <property type="project" value="InterPro"/>
</dbReference>
<protein>
    <recommendedName>
        <fullName evidence="3">Protein kinase domain-containing protein</fullName>
    </recommendedName>
</protein>
<proteinExistence type="predicted"/>
<dbReference type="InterPro" id="IPR000719">
    <property type="entry name" value="Prot_kinase_dom"/>
</dbReference>
<dbReference type="OrthoDB" id="75710at2759"/>
<dbReference type="InterPro" id="IPR045274">
    <property type="entry name" value="WAK-like"/>
</dbReference>
<evidence type="ECO:0000313" key="5">
    <source>
        <dbReference type="Proteomes" id="UP000824120"/>
    </source>
</evidence>
<name>A0A9J5YNL3_SOLCO</name>
<keyword evidence="2" id="KW-0067">ATP-binding</keyword>
<evidence type="ECO:0000313" key="4">
    <source>
        <dbReference type="EMBL" id="KAG5601312.1"/>
    </source>
</evidence>
<dbReference type="PANTHER" id="PTHR27005:SF311">
    <property type="entry name" value="NON-FUNCTIONAL PSEUDOKINASE ZED1-LIKE"/>
    <property type="match status" value="1"/>
</dbReference>
<evidence type="ECO:0000256" key="1">
    <source>
        <dbReference type="ARBA" id="ARBA00022741"/>
    </source>
</evidence>
<comment type="caution">
    <text evidence="4">The sequence shown here is derived from an EMBL/GenBank/DDBJ whole genome shotgun (WGS) entry which is preliminary data.</text>
</comment>
<evidence type="ECO:0000256" key="2">
    <source>
        <dbReference type="ARBA" id="ARBA00022840"/>
    </source>
</evidence>
<organism evidence="4 5">
    <name type="scientific">Solanum commersonii</name>
    <name type="common">Commerson's wild potato</name>
    <name type="synonym">Commerson's nightshade</name>
    <dbReference type="NCBI Taxonomy" id="4109"/>
    <lineage>
        <taxon>Eukaryota</taxon>
        <taxon>Viridiplantae</taxon>
        <taxon>Streptophyta</taxon>
        <taxon>Embryophyta</taxon>
        <taxon>Tracheophyta</taxon>
        <taxon>Spermatophyta</taxon>
        <taxon>Magnoliopsida</taxon>
        <taxon>eudicotyledons</taxon>
        <taxon>Gunneridae</taxon>
        <taxon>Pentapetalae</taxon>
        <taxon>asterids</taxon>
        <taxon>lamiids</taxon>
        <taxon>Solanales</taxon>
        <taxon>Solanaceae</taxon>
        <taxon>Solanoideae</taxon>
        <taxon>Solaneae</taxon>
        <taxon>Solanum</taxon>
    </lineage>
</organism>
<feature type="domain" description="Protein kinase" evidence="3">
    <location>
        <begin position="938"/>
        <end position="1250"/>
    </location>
</feature>
<dbReference type="GO" id="GO:0005524">
    <property type="term" value="F:ATP binding"/>
    <property type="evidence" value="ECO:0007669"/>
    <property type="project" value="UniProtKB-KW"/>
</dbReference>
<dbReference type="AlphaFoldDB" id="A0A9J5YNL3"/>
<dbReference type="GO" id="GO:0005886">
    <property type="term" value="C:plasma membrane"/>
    <property type="evidence" value="ECO:0007669"/>
    <property type="project" value="TreeGrafter"/>
</dbReference>
<feature type="domain" description="Protein kinase" evidence="3">
    <location>
        <begin position="573"/>
        <end position="882"/>
    </location>
</feature>
<keyword evidence="1" id="KW-0547">Nucleotide-binding</keyword>
<dbReference type="PANTHER" id="PTHR27005">
    <property type="entry name" value="WALL-ASSOCIATED RECEPTOR KINASE-LIKE 21"/>
    <property type="match status" value="1"/>
</dbReference>